<dbReference type="GO" id="GO:0080044">
    <property type="term" value="F:quercetin 7-O-glucosyltransferase activity"/>
    <property type="evidence" value="ECO:0007669"/>
    <property type="project" value="TreeGrafter"/>
</dbReference>
<comment type="caution">
    <text evidence="3">The sequence shown here is derived from an EMBL/GenBank/DDBJ whole genome shotgun (WGS) entry which is preliminary data.</text>
</comment>
<dbReference type="Gene3D" id="3.40.50.2000">
    <property type="entry name" value="Glycogen Phosphorylase B"/>
    <property type="match status" value="2"/>
</dbReference>
<dbReference type="Proteomes" id="UP001159364">
    <property type="component" value="Linkage Group LG03"/>
</dbReference>
<dbReference type="CDD" id="cd03784">
    <property type="entry name" value="GT1_Gtf-like"/>
    <property type="match status" value="1"/>
</dbReference>
<evidence type="ECO:0000256" key="1">
    <source>
        <dbReference type="ARBA" id="ARBA00009995"/>
    </source>
</evidence>
<reference evidence="3 4" key="1">
    <citation type="submission" date="2021-09" db="EMBL/GenBank/DDBJ databases">
        <title>Genomic insights and catalytic innovation underlie evolution of tropane alkaloids biosynthesis.</title>
        <authorList>
            <person name="Wang Y.-J."/>
            <person name="Tian T."/>
            <person name="Huang J.-P."/>
            <person name="Huang S.-X."/>
        </authorList>
    </citation>
    <scope>NUCLEOTIDE SEQUENCE [LARGE SCALE GENOMIC DNA]</scope>
    <source>
        <strain evidence="3">KIB-2018</strain>
        <tissue evidence="3">Leaf</tissue>
    </source>
</reference>
<sequence>MGIQRANNGHLVLVPCPLQGHMNPMLHLAKLLHSKGFLITIVVETHAFSSHLSDFCFESMDGLSNTLEGDFDGDVVSYLFKLNLKCKAPFLDCLTRLKLKNPQDPILCIIHDSVMYFSVDVSRELGIPRMVLRTSSAANFYGLSLLRQNGAGPIRGRNLVEPVKEIPFLRFKDMPVFNRSAQEATEKVFNSIEEGTKTASAVIWNSLSCLEESIFETIKGEIGAPIFPLGPLNRRSCAGVLGCSLLTEEQRCLTWLDRNIPNSVIYVSLGSLITITENELIEIAWGLANSGLSFLWAIRPGLVHGSNGVELLPKEFGKMTRNRSCIVSWAPQQEVLAHKATGGFLTHNGWNSTLESICAGVPMLCWPCVGDQKVNARLVSHSWRVGIQLEAKLGRRMIGKSIRRLMVHKEGREIRDRALQLKEKVELSLADGANSCELIKLLSLFKSLKQMQRVQKFHS</sequence>
<comment type="similarity">
    <text evidence="1">Belongs to the UDP-glycosyltransferase family.</text>
</comment>
<keyword evidence="4" id="KW-1185">Reference proteome</keyword>
<dbReference type="SUPFAM" id="SSF53756">
    <property type="entry name" value="UDP-Glycosyltransferase/glycogen phosphorylase"/>
    <property type="match status" value="1"/>
</dbReference>
<dbReference type="PANTHER" id="PTHR11926">
    <property type="entry name" value="GLUCOSYL/GLUCURONOSYL TRANSFERASES"/>
    <property type="match status" value="1"/>
</dbReference>
<dbReference type="AlphaFoldDB" id="A0AAV8TU93"/>
<evidence type="ECO:0008006" key="5">
    <source>
        <dbReference type="Google" id="ProtNLM"/>
    </source>
</evidence>
<dbReference type="EMBL" id="JAIWQS010000003">
    <property type="protein sequence ID" value="KAJ8770531.1"/>
    <property type="molecule type" value="Genomic_DNA"/>
</dbReference>
<dbReference type="InterPro" id="IPR002213">
    <property type="entry name" value="UDP_glucos_trans"/>
</dbReference>
<evidence type="ECO:0000313" key="4">
    <source>
        <dbReference type="Proteomes" id="UP001159364"/>
    </source>
</evidence>
<protein>
    <recommendedName>
        <fullName evidence="5">Glycosyltransferase</fullName>
    </recommendedName>
</protein>
<evidence type="ECO:0000256" key="2">
    <source>
        <dbReference type="ARBA" id="ARBA00022679"/>
    </source>
</evidence>
<dbReference type="GO" id="GO:0080043">
    <property type="term" value="F:quercetin 3-O-glucosyltransferase activity"/>
    <property type="evidence" value="ECO:0007669"/>
    <property type="project" value="TreeGrafter"/>
</dbReference>
<dbReference type="FunFam" id="3.40.50.2000:FF:000040">
    <property type="entry name" value="UDP-glycosyltransferase 76C1"/>
    <property type="match status" value="1"/>
</dbReference>
<dbReference type="PANTHER" id="PTHR11926:SF1374">
    <property type="entry name" value="UDP-GLYCOSYLTRANSFERASE 76F1-RELATED"/>
    <property type="match status" value="1"/>
</dbReference>
<name>A0AAV8TU93_9ROSI</name>
<proteinExistence type="inferred from homology"/>
<organism evidence="3 4">
    <name type="scientific">Erythroxylum novogranatense</name>
    <dbReference type="NCBI Taxonomy" id="1862640"/>
    <lineage>
        <taxon>Eukaryota</taxon>
        <taxon>Viridiplantae</taxon>
        <taxon>Streptophyta</taxon>
        <taxon>Embryophyta</taxon>
        <taxon>Tracheophyta</taxon>
        <taxon>Spermatophyta</taxon>
        <taxon>Magnoliopsida</taxon>
        <taxon>eudicotyledons</taxon>
        <taxon>Gunneridae</taxon>
        <taxon>Pentapetalae</taxon>
        <taxon>rosids</taxon>
        <taxon>fabids</taxon>
        <taxon>Malpighiales</taxon>
        <taxon>Erythroxylaceae</taxon>
        <taxon>Erythroxylum</taxon>
    </lineage>
</organism>
<accession>A0AAV8TU93</accession>
<gene>
    <name evidence="3" type="ORF">K2173_018022</name>
</gene>
<dbReference type="Pfam" id="PF00201">
    <property type="entry name" value="UDPGT"/>
    <property type="match status" value="1"/>
</dbReference>
<keyword evidence="2" id="KW-0808">Transferase</keyword>
<evidence type="ECO:0000313" key="3">
    <source>
        <dbReference type="EMBL" id="KAJ8770531.1"/>
    </source>
</evidence>